<reference evidence="1" key="1">
    <citation type="submission" date="2021-01" db="EMBL/GenBank/DDBJ databases">
        <title>Chromosome-level genome assembly of a human fungal pathogen reveals clustering of transcriptionally co-regulated genes.</title>
        <authorList>
            <person name="Voorhies M."/>
            <person name="Cohen S."/>
            <person name="Shea T.P."/>
            <person name="Petrus S."/>
            <person name="Munoz J.F."/>
            <person name="Poplawski S."/>
            <person name="Goldman W.E."/>
            <person name="Michael T."/>
            <person name="Cuomo C.A."/>
            <person name="Sil A."/>
            <person name="Beyhan S."/>
        </authorList>
    </citation>
    <scope>NUCLEOTIDE SEQUENCE</scope>
    <source>
        <strain evidence="1">H88</strain>
    </source>
</reference>
<gene>
    <name evidence="1" type="ORF">I7I53_11451</name>
</gene>
<proteinExistence type="predicted"/>
<organism evidence="1 2">
    <name type="scientific">Ajellomyces capsulatus (strain H88)</name>
    <name type="common">Darling's disease fungus</name>
    <name type="synonym">Histoplasma capsulatum</name>
    <dbReference type="NCBI Taxonomy" id="544711"/>
    <lineage>
        <taxon>Eukaryota</taxon>
        <taxon>Fungi</taxon>
        <taxon>Dikarya</taxon>
        <taxon>Ascomycota</taxon>
        <taxon>Pezizomycotina</taxon>
        <taxon>Eurotiomycetes</taxon>
        <taxon>Eurotiomycetidae</taxon>
        <taxon>Onygenales</taxon>
        <taxon>Ajellomycetaceae</taxon>
        <taxon>Histoplasma</taxon>
    </lineage>
</organism>
<accession>A0A8A1LFB5</accession>
<dbReference type="EMBL" id="CP069102">
    <property type="protein sequence ID" value="QSS50672.1"/>
    <property type="molecule type" value="Genomic_DNA"/>
</dbReference>
<dbReference type="Proteomes" id="UP000663419">
    <property type="component" value="Chromosome 1"/>
</dbReference>
<protein>
    <submittedName>
        <fullName evidence="1">Uncharacterized protein</fullName>
    </submittedName>
</protein>
<dbReference type="AlphaFoldDB" id="A0A8A1LFB5"/>
<sequence length="125" mass="14437">MRAFAGEHKTNRDSRSCYYGTMEAMPCTEKSRQDKQEREIKHALPLRLRTTDTPWQENTPADYLSLQLIAAVRRSLDAENGPHRNLFFHSFFPLLLPSFSLFSKKQTTLAMKPRSQRSTCIESGD</sequence>
<name>A0A8A1LFB5_AJEC8</name>
<evidence type="ECO:0000313" key="1">
    <source>
        <dbReference type="EMBL" id="QSS50672.1"/>
    </source>
</evidence>
<evidence type="ECO:0000313" key="2">
    <source>
        <dbReference type="Proteomes" id="UP000663419"/>
    </source>
</evidence>
<dbReference type="VEuPathDB" id="FungiDB:I7I53_11451"/>